<proteinExistence type="predicted"/>
<sequence>MNISSYIQIYIVKSSFIFNIKELYTDTKPDKTTYYHDYAS</sequence>
<protein>
    <submittedName>
        <fullName evidence="1">Uncharacterized protein</fullName>
    </submittedName>
</protein>
<organism evidence="1 2">
    <name type="scientific">Bacteroides xylanisolvens SD CC 1b</name>
    <dbReference type="NCBI Taxonomy" id="702447"/>
    <lineage>
        <taxon>Bacteria</taxon>
        <taxon>Pseudomonadati</taxon>
        <taxon>Bacteroidota</taxon>
        <taxon>Bacteroidia</taxon>
        <taxon>Bacteroidales</taxon>
        <taxon>Bacteroidaceae</taxon>
        <taxon>Bacteroides</taxon>
    </lineage>
</organism>
<dbReference type="EMBL" id="CBXG010000046">
    <property type="protein sequence ID" value="CDM06328.1"/>
    <property type="molecule type" value="Genomic_DNA"/>
</dbReference>
<comment type="caution">
    <text evidence="1">The sequence shown here is derived from an EMBL/GenBank/DDBJ whole genome shotgun (WGS) entry which is preliminary data.</text>
</comment>
<reference evidence="1 2" key="1">
    <citation type="submission" date="2013-12" db="EMBL/GenBank/DDBJ databases">
        <title>Improved hybrid genome assemblies of Bacteroides xylanisolvens SD CC 1b and Bacteroides xylanisolvens SD CC 2a using Illumina and 454 Sequencing.</title>
        <authorList>
            <person name="Ramaraj T."/>
            <person name="Sundararajan A."/>
            <person name="Mudge J."/>
            <person name="Schilkey F.D."/>
            <person name="Delvecchio V."/>
            <person name="Donlon M."/>
            <person name="Ziemer C."/>
        </authorList>
    </citation>
    <scope>NUCLEOTIDE SEQUENCE [LARGE SCALE GENOMIC DNA]</scope>
</reference>
<accession>W6P9A7</accession>
<dbReference type="Proteomes" id="UP000019380">
    <property type="component" value="Unassembled WGS sequence"/>
</dbReference>
<name>W6P9A7_9BACE</name>
<gene>
    <name evidence="1" type="ORF">BN890_39310</name>
</gene>
<evidence type="ECO:0000313" key="2">
    <source>
        <dbReference type="Proteomes" id="UP000019380"/>
    </source>
</evidence>
<dbReference type="AlphaFoldDB" id="W6P9A7"/>
<evidence type="ECO:0000313" key="1">
    <source>
        <dbReference type="EMBL" id="CDM06328.1"/>
    </source>
</evidence>